<sequence length="176" mass="20231">MNFNKVDLSELDVNPTVEFGKDWLLVMAGTKETGFNAMTIAWCNLGSLFDRKGQRGIPTATIYIRPQRYTKEFIDSNDLFTLVFFPEGYKKQLAYMGAFSGKNVDKVKETGLTPAFGDGFSFFEEASKVLVCRKIYQAPMLEENFIDRTIIEDNYPKKDYHEMYIGEIIQMLVPKK</sequence>
<reference evidence="3 4" key="1">
    <citation type="submission" date="2016-01" db="EMBL/GenBank/DDBJ databases">
        <title>Characterization of the Clostridium difficile lineages that are prevalent in Hong Kong and China.</title>
        <authorList>
            <person name="Kwok J.S.-L."/>
            <person name="Lam W.-Y."/>
            <person name="Ip M."/>
            <person name="Chan T.-F."/>
            <person name="Hawkey P.M."/>
            <person name="Tsui S.K.-W."/>
        </authorList>
    </citation>
    <scope>NUCLEOTIDE SEQUENCE [LARGE SCALE GENOMIC DNA]</scope>
    <source>
        <strain evidence="3 4">300064</strain>
    </source>
</reference>
<protein>
    <submittedName>
        <fullName evidence="3">Flavin reductase</fullName>
    </submittedName>
</protein>
<dbReference type="GO" id="GO:0010181">
    <property type="term" value="F:FMN binding"/>
    <property type="evidence" value="ECO:0007669"/>
    <property type="project" value="InterPro"/>
</dbReference>
<accession>A0A2S7FBS0</accession>
<dbReference type="PANTHER" id="PTHR43567:SF5">
    <property type="entry name" value="HYPOTHETICAL CYTOSOLIC PROTEIN"/>
    <property type="match status" value="1"/>
</dbReference>
<evidence type="ECO:0000313" key="3">
    <source>
        <dbReference type="EMBL" id="PPV15391.1"/>
    </source>
</evidence>
<name>A0A2S7FBS0_CLOBU</name>
<dbReference type="Pfam" id="PF01613">
    <property type="entry name" value="Flavin_Reduct"/>
    <property type="match status" value="1"/>
</dbReference>
<proteinExistence type="inferred from homology"/>
<dbReference type="PANTHER" id="PTHR43567">
    <property type="entry name" value="FLAVOREDOXIN-RELATED-RELATED"/>
    <property type="match status" value="1"/>
</dbReference>
<gene>
    <name evidence="3" type="ORF">AWN73_12150</name>
</gene>
<dbReference type="SUPFAM" id="SSF50475">
    <property type="entry name" value="FMN-binding split barrel"/>
    <property type="match status" value="1"/>
</dbReference>
<dbReference type="Proteomes" id="UP000238081">
    <property type="component" value="Unassembled WGS sequence"/>
</dbReference>
<comment type="caution">
    <text evidence="3">The sequence shown here is derived from an EMBL/GenBank/DDBJ whole genome shotgun (WGS) entry which is preliminary data.</text>
</comment>
<comment type="similarity">
    <text evidence="1">Belongs to the flavoredoxin family.</text>
</comment>
<evidence type="ECO:0000256" key="1">
    <source>
        <dbReference type="ARBA" id="ARBA00038054"/>
    </source>
</evidence>
<dbReference type="RefSeq" id="WP_043666526.1">
    <property type="nucleotide sequence ID" value="NZ_JSEG01000025.1"/>
</dbReference>
<organism evidence="3 4">
    <name type="scientific">Clostridium butyricum</name>
    <dbReference type="NCBI Taxonomy" id="1492"/>
    <lineage>
        <taxon>Bacteria</taxon>
        <taxon>Bacillati</taxon>
        <taxon>Bacillota</taxon>
        <taxon>Clostridia</taxon>
        <taxon>Eubacteriales</taxon>
        <taxon>Clostridiaceae</taxon>
        <taxon>Clostridium</taxon>
    </lineage>
</organism>
<dbReference type="InterPro" id="IPR002563">
    <property type="entry name" value="Flavin_Rdtase-like_dom"/>
</dbReference>
<dbReference type="InterPro" id="IPR012349">
    <property type="entry name" value="Split_barrel_FMN-bd"/>
</dbReference>
<evidence type="ECO:0000259" key="2">
    <source>
        <dbReference type="Pfam" id="PF01613"/>
    </source>
</evidence>
<dbReference type="AlphaFoldDB" id="A0A2S7FBS0"/>
<dbReference type="GO" id="GO:0016646">
    <property type="term" value="F:oxidoreductase activity, acting on the CH-NH group of donors, NAD or NADP as acceptor"/>
    <property type="evidence" value="ECO:0007669"/>
    <property type="project" value="UniProtKB-ARBA"/>
</dbReference>
<dbReference type="EMBL" id="LRDH01000100">
    <property type="protein sequence ID" value="PPV15391.1"/>
    <property type="molecule type" value="Genomic_DNA"/>
</dbReference>
<evidence type="ECO:0000313" key="4">
    <source>
        <dbReference type="Proteomes" id="UP000238081"/>
    </source>
</evidence>
<feature type="domain" description="Flavin reductase like" evidence="2">
    <location>
        <begin position="26"/>
        <end position="174"/>
    </location>
</feature>
<dbReference type="Gene3D" id="2.30.110.10">
    <property type="entry name" value="Electron Transport, Fmn-binding Protein, Chain A"/>
    <property type="match status" value="1"/>
</dbReference>
<dbReference type="InterPro" id="IPR052174">
    <property type="entry name" value="Flavoredoxin"/>
</dbReference>